<dbReference type="InterPro" id="IPR045595">
    <property type="entry name" value="SufBD_N"/>
</dbReference>
<dbReference type="InterPro" id="IPR000825">
    <property type="entry name" value="SUF_FeS_clus_asmbl_SufBD_core"/>
</dbReference>
<dbReference type="SUPFAM" id="SSF101960">
    <property type="entry name" value="Stabilizer of iron transporter SufD"/>
    <property type="match status" value="1"/>
</dbReference>
<dbReference type="GO" id="GO:0016226">
    <property type="term" value="P:iron-sulfur cluster assembly"/>
    <property type="evidence" value="ECO:0007669"/>
    <property type="project" value="InterPro"/>
</dbReference>
<feature type="domain" description="SUF system FeS cluster assembly SufBD core" evidence="2">
    <location>
        <begin position="169"/>
        <end position="400"/>
    </location>
</feature>
<dbReference type="NCBIfam" id="TIGR01981">
    <property type="entry name" value="sufD"/>
    <property type="match status" value="1"/>
</dbReference>
<dbReference type="STRING" id="643674.PAEH1_01135"/>
<dbReference type="InterPro" id="IPR037284">
    <property type="entry name" value="SUF_FeS_clus_asmbl_SufBD_sf"/>
</dbReference>
<dbReference type="OrthoDB" id="9768262at2"/>
<protein>
    <submittedName>
        <fullName evidence="4">Fe-S cluster assembly protein SufD</fullName>
    </submittedName>
</protein>
<dbReference type="KEGG" id="phn:PAEH1_01135"/>
<dbReference type="PANTHER" id="PTHR43575:SF1">
    <property type="entry name" value="PROTEIN ABCI7, CHLOROPLASTIC"/>
    <property type="match status" value="1"/>
</dbReference>
<dbReference type="EMBL" id="CP019697">
    <property type="protein sequence ID" value="AQS50490.1"/>
    <property type="molecule type" value="Genomic_DNA"/>
</dbReference>
<comment type="similarity">
    <text evidence="1">Belongs to the iron-sulfur cluster assembly SufBD family.</text>
</comment>
<accession>A0A1U9JXG5</accession>
<dbReference type="Proteomes" id="UP000189369">
    <property type="component" value="Chromosome"/>
</dbReference>
<gene>
    <name evidence="4" type="ORF">PAEH1_01135</name>
</gene>
<feature type="domain" description="SUF system FeS cluster assembly SufBD N-terminal" evidence="3">
    <location>
        <begin position="24"/>
        <end position="164"/>
    </location>
</feature>
<sequence>MTTLPTWVNPFVAKAAEQTGTPGWLSELRQQALARFAAEGWPTSRLEAWRHTSLAIMEQKSYELAQSTAAADALVRACKNEEDGYWLTFVNGQFDADASTVMDTESGLRLASVAQLLRDENDTLEAIYGNVDMGSSPEALNLALAQDGAYVRVAQGVQIAKPIHLVYINTDTQSATFTRSFIALEAGAHATVVEHYLSTDDYAGLTNSVTRIWTDRDANLTHLKLQNQSEKSVHLAAVDADQEQASHYESHSLSFGAQLARTGIETHFKGQQCHALLNGLYYVNDRRHVDHFTQIHHEQPNCTSHEYYRGVMADRGRGVFSGRIIVYEGADGTDAIQRSDSLLLSKLARADTKPELEIYADDVKCAHGATVGQLDKDSMFYLRSRGLSHEEAYDVLIYAFAAQVLERIQSESLRQRATKGIQNLLPGGKKIGEQI</sequence>
<dbReference type="Pfam" id="PF01458">
    <property type="entry name" value="SUFBD_core"/>
    <property type="match status" value="1"/>
</dbReference>
<evidence type="ECO:0000256" key="1">
    <source>
        <dbReference type="ARBA" id="ARBA00043967"/>
    </source>
</evidence>
<evidence type="ECO:0000313" key="4">
    <source>
        <dbReference type="EMBL" id="AQS50490.1"/>
    </source>
</evidence>
<name>A0A1U9JXG5_9BURK</name>
<reference evidence="4 5" key="1">
    <citation type="submission" date="2017-01" db="EMBL/GenBank/DDBJ databases">
        <title>Complete Genome Sequence of Paenalcaligenes hominis, Isolated from a paraplegic Patient with neurogenic bladder.</title>
        <authorList>
            <person name="Mukhopadhyay R."/>
            <person name="Joaquin J."/>
            <person name="Hogue R."/>
            <person name="Kilaru A."/>
            <person name="Jospin G."/>
            <person name="Mars K."/>
            <person name="Eisen J.A."/>
            <person name="Chaturvedi V."/>
        </authorList>
    </citation>
    <scope>NUCLEOTIDE SEQUENCE [LARGE SCALE GENOMIC DNA]</scope>
    <source>
        <strain evidence="4 5">15S00501</strain>
    </source>
</reference>
<dbReference type="InterPro" id="IPR055346">
    <property type="entry name" value="Fe-S_cluster_assembly_SufBD"/>
</dbReference>
<dbReference type="Pfam" id="PF19295">
    <property type="entry name" value="SufBD_N"/>
    <property type="match status" value="1"/>
</dbReference>
<dbReference type="PANTHER" id="PTHR43575">
    <property type="entry name" value="PROTEIN ABCI7, CHLOROPLASTIC"/>
    <property type="match status" value="1"/>
</dbReference>
<dbReference type="InterPro" id="IPR011542">
    <property type="entry name" value="SUF_FeS_clus_asmbl_SufD"/>
</dbReference>
<evidence type="ECO:0000259" key="2">
    <source>
        <dbReference type="Pfam" id="PF01458"/>
    </source>
</evidence>
<evidence type="ECO:0000313" key="5">
    <source>
        <dbReference type="Proteomes" id="UP000189369"/>
    </source>
</evidence>
<evidence type="ECO:0000259" key="3">
    <source>
        <dbReference type="Pfam" id="PF19295"/>
    </source>
</evidence>
<proteinExistence type="inferred from homology"/>
<dbReference type="AlphaFoldDB" id="A0A1U9JXG5"/>
<organism evidence="4 5">
    <name type="scientific">Paenalcaligenes hominis</name>
    <dbReference type="NCBI Taxonomy" id="643674"/>
    <lineage>
        <taxon>Bacteria</taxon>
        <taxon>Pseudomonadati</taxon>
        <taxon>Pseudomonadota</taxon>
        <taxon>Betaproteobacteria</taxon>
        <taxon>Burkholderiales</taxon>
        <taxon>Alcaligenaceae</taxon>
        <taxon>Paenalcaligenes</taxon>
    </lineage>
</organism>